<evidence type="ECO:0008006" key="3">
    <source>
        <dbReference type="Google" id="ProtNLM"/>
    </source>
</evidence>
<name>K1RZ89_9ZZZZ</name>
<dbReference type="AlphaFoldDB" id="K1RZ89"/>
<evidence type="ECO:0000313" key="2">
    <source>
        <dbReference type="EMBL" id="EKC48439.1"/>
    </source>
</evidence>
<sequence length="205" mass="22824">MSTEHIKKCNSCYIQGPQGPRGKEGPRGPQGPIGPSGPLSIKRAYLVTYNDGTITEGVNISSGKRIPINRVEIDTDNIITLNKNESTLKFNNIGYYKISIILSASIYPTNPNFDSKNDFISFGLRLVDTDEIYIGSSEWRQNKYASQIVAEGILSINNTDNTFEIINLGKKEFYLNSPDIKDINSKSYFVNSLVTINIEYLGRGI</sequence>
<comment type="caution">
    <text evidence="2">The sequence shown here is derived from an EMBL/GenBank/DDBJ whole genome shotgun (WGS) entry which is preliminary data.</text>
</comment>
<accession>K1RZ89</accession>
<gene>
    <name evidence="2" type="ORF">OBE_15177</name>
</gene>
<organism evidence="2">
    <name type="scientific">human gut metagenome</name>
    <dbReference type="NCBI Taxonomy" id="408170"/>
    <lineage>
        <taxon>unclassified sequences</taxon>
        <taxon>metagenomes</taxon>
        <taxon>organismal metagenomes</taxon>
    </lineage>
</organism>
<evidence type="ECO:0000256" key="1">
    <source>
        <dbReference type="SAM" id="MobiDB-lite"/>
    </source>
</evidence>
<dbReference type="EMBL" id="AJWZ01010440">
    <property type="protein sequence ID" value="EKC48439.1"/>
    <property type="molecule type" value="Genomic_DNA"/>
</dbReference>
<proteinExistence type="predicted"/>
<reference evidence="2" key="1">
    <citation type="journal article" date="2013" name="Environ. Microbiol.">
        <title>Microbiota from the distal guts of lean and obese adolescents exhibit partial functional redundancy besides clear differences in community structure.</title>
        <authorList>
            <person name="Ferrer M."/>
            <person name="Ruiz A."/>
            <person name="Lanza F."/>
            <person name="Haange S.B."/>
            <person name="Oberbach A."/>
            <person name="Till H."/>
            <person name="Bargiela R."/>
            <person name="Campoy C."/>
            <person name="Segura M.T."/>
            <person name="Richter M."/>
            <person name="von Bergen M."/>
            <person name="Seifert J."/>
            <person name="Suarez A."/>
        </authorList>
    </citation>
    <scope>NUCLEOTIDE SEQUENCE</scope>
</reference>
<protein>
    <recommendedName>
        <fullName evidence="3">Collagen-like protein</fullName>
    </recommendedName>
</protein>
<feature type="region of interest" description="Disordered" evidence="1">
    <location>
        <begin position="12"/>
        <end position="38"/>
    </location>
</feature>
<dbReference type="Gene3D" id="1.20.5.320">
    <property type="entry name" value="6-Phosphogluconate Dehydrogenase, domain 3"/>
    <property type="match status" value="1"/>
</dbReference>